<evidence type="ECO:0000313" key="2">
    <source>
        <dbReference type="Proteomes" id="UP000094849"/>
    </source>
</evidence>
<proteinExistence type="predicted"/>
<organism evidence="1 2">
    <name type="scientific">Candidatus Thiodiazotropha endoloripes</name>
    <dbReference type="NCBI Taxonomy" id="1818881"/>
    <lineage>
        <taxon>Bacteria</taxon>
        <taxon>Pseudomonadati</taxon>
        <taxon>Pseudomonadota</taxon>
        <taxon>Gammaproteobacteria</taxon>
        <taxon>Chromatiales</taxon>
        <taxon>Sedimenticolaceae</taxon>
        <taxon>Candidatus Thiodiazotropha</taxon>
    </lineage>
</organism>
<dbReference type="EMBL" id="LVJZ01000003">
    <property type="protein sequence ID" value="ODB97066.1"/>
    <property type="molecule type" value="Genomic_DNA"/>
</dbReference>
<dbReference type="AlphaFoldDB" id="A0A1E2UQL5"/>
<sequence>MQNADSACWRIADLTQKLSIINKKQMRVTILLKLMTFYHSIYQFHQTGSDMNQHCWSKKSAVE</sequence>
<dbReference type="Proteomes" id="UP000094849">
    <property type="component" value="Unassembled WGS sequence"/>
</dbReference>
<reference evidence="1 2" key="1">
    <citation type="submission" date="2016-03" db="EMBL/GenBank/DDBJ databases">
        <title>Chemosynthetic sulphur-oxidizing symbionts of marine invertebrate animals are capable of nitrogen fixation.</title>
        <authorList>
            <person name="Petersen J.M."/>
            <person name="Kemper A."/>
            <person name="Gruber-Vodicka H."/>
            <person name="Cardini U."/>
            <person name="Geest Mvander."/>
            <person name="Kleiner M."/>
            <person name="Bulgheresi S."/>
            <person name="Fussmann M."/>
            <person name="Herbold C."/>
            <person name="Seah B.K.B."/>
            <person name="Antony C.Paul."/>
            <person name="Liu D."/>
            <person name="Belitz A."/>
            <person name="Weber M."/>
        </authorList>
    </citation>
    <scope>NUCLEOTIDE SEQUENCE [LARGE SCALE GENOMIC DNA]</scope>
    <source>
        <strain evidence="1">G_D</strain>
    </source>
</reference>
<keyword evidence="2" id="KW-1185">Reference proteome</keyword>
<protein>
    <submittedName>
        <fullName evidence="1">Uncharacterized protein</fullName>
    </submittedName>
</protein>
<dbReference type="STRING" id="1818881.A3196_09970"/>
<gene>
    <name evidence="1" type="ORF">A3196_09970</name>
</gene>
<name>A0A1E2UQL5_9GAMM</name>
<accession>A0A1E2UQL5</accession>
<evidence type="ECO:0000313" key="1">
    <source>
        <dbReference type="EMBL" id="ODB97066.1"/>
    </source>
</evidence>
<comment type="caution">
    <text evidence="1">The sequence shown here is derived from an EMBL/GenBank/DDBJ whole genome shotgun (WGS) entry which is preliminary data.</text>
</comment>